<dbReference type="Gene3D" id="3.60.21.10">
    <property type="match status" value="1"/>
</dbReference>
<protein>
    <recommendedName>
        <fullName evidence="4">Serine/threonine-protein phosphatase</fullName>
        <ecNumber evidence="4">3.1.3.16</ecNumber>
    </recommendedName>
</protein>
<keyword evidence="2" id="KW-0479">Metal-binding</keyword>
<name>A0A8J6E163_9EUKA</name>
<evidence type="ECO:0000259" key="5">
    <source>
        <dbReference type="PROSITE" id="PS00125"/>
    </source>
</evidence>
<dbReference type="InterPro" id="IPR006186">
    <property type="entry name" value="Ser/Thr-sp_prot-phosphatase"/>
</dbReference>
<evidence type="ECO:0000256" key="3">
    <source>
        <dbReference type="ARBA" id="ARBA00023211"/>
    </source>
</evidence>
<evidence type="ECO:0000313" key="7">
    <source>
        <dbReference type="Proteomes" id="UP000717585"/>
    </source>
</evidence>
<gene>
    <name evidence="6" type="ORF">J8273_3197</name>
</gene>
<reference evidence="6" key="1">
    <citation type="submission" date="2021-05" db="EMBL/GenBank/DDBJ databases">
        <title>A free-living protist that lacks canonical eukaryotic 1 DNA replication and segregation systems.</title>
        <authorList>
            <person name="Salas-Leiva D.E."/>
            <person name="Tromer E.C."/>
            <person name="Curtis B.A."/>
            <person name="Jerlstrom-Hultqvist J."/>
            <person name="Kolisko M."/>
            <person name="Yi Z."/>
            <person name="Salas-Leiva J.S."/>
            <person name="Gallot-Lavallee L."/>
            <person name="Kops G.J.P.L."/>
            <person name="Archibald J.M."/>
            <person name="Simpson A.G.B."/>
            <person name="Roger A.J."/>
        </authorList>
    </citation>
    <scope>NUCLEOTIDE SEQUENCE</scope>
    <source>
        <strain evidence="6">BICM</strain>
    </source>
</reference>
<organism evidence="6 7">
    <name type="scientific">Carpediemonas membranifera</name>
    <dbReference type="NCBI Taxonomy" id="201153"/>
    <lineage>
        <taxon>Eukaryota</taxon>
        <taxon>Metamonada</taxon>
        <taxon>Carpediemonas-like organisms</taxon>
        <taxon>Carpediemonas</taxon>
    </lineage>
</organism>
<dbReference type="InterPro" id="IPR051134">
    <property type="entry name" value="PPP_phosphatase"/>
</dbReference>
<comment type="catalytic activity">
    <reaction evidence="4">
        <text>O-phospho-L-threonyl-[protein] + H2O = L-threonyl-[protein] + phosphate</text>
        <dbReference type="Rhea" id="RHEA:47004"/>
        <dbReference type="Rhea" id="RHEA-COMP:11060"/>
        <dbReference type="Rhea" id="RHEA-COMP:11605"/>
        <dbReference type="ChEBI" id="CHEBI:15377"/>
        <dbReference type="ChEBI" id="CHEBI:30013"/>
        <dbReference type="ChEBI" id="CHEBI:43474"/>
        <dbReference type="ChEBI" id="CHEBI:61977"/>
        <dbReference type="EC" id="3.1.3.16"/>
    </reaction>
</comment>
<dbReference type="PRINTS" id="PR00114">
    <property type="entry name" value="STPHPHTASE"/>
</dbReference>
<dbReference type="GO" id="GO:0004722">
    <property type="term" value="F:protein serine/threonine phosphatase activity"/>
    <property type="evidence" value="ECO:0007669"/>
    <property type="project" value="UniProtKB-EC"/>
</dbReference>
<dbReference type="PROSITE" id="PS00125">
    <property type="entry name" value="SER_THR_PHOSPHATASE"/>
    <property type="match status" value="1"/>
</dbReference>
<keyword evidence="3" id="KW-0464">Manganese</keyword>
<comment type="similarity">
    <text evidence="4">Belongs to the PPP phosphatase family.</text>
</comment>
<dbReference type="InterPro" id="IPR029052">
    <property type="entry name" value="Metallo-depent_PP-like"/>
</dbReference>
<dbReference type="OrthoDB" id="445564at2759"/>
<evidence type="ECO:0000313" key="6">
    <source>
        <dbReference type="EMBL" id="KAG9393068.1"/>
    </source>
</evidence>
<dbReference type="PANTHER" id="PTHR45668:SF5">
    <property type="entry name" value="SERINE_THREONINE-PROTEIN PHOSPHATASE 5"/>
    <property type="match status" value="1"/>
</dbReference>
<keyword evidence="4" id="KW-0378">Hydrolase</keyword>
<dbReference type="EC" id="3.1.3.16" evidence="4"/>
<dbReference type="EMBL" id="JAHDYR010000025">
    <property type="protein sequence ID" value="KAG9393068.1"/>
    <property type="molecule type" value="Genomic_DNA"/>
</dbReference>
<proteinExistence type="inferred from homology"/>
<evidence type="ECO:0000256" key="1">
    <source>
        <dbReference type="ARBA" id="ARBA00001936"/>
    </source>
</evidence>
<dbReference type="SUPFAM" id="SSF56300">
    <property type="entry name" value="Metallo-dependent phosphatases"/>
    <property type="match status" value="1"/>
</dbReference>
<feature type="domain" description="Serine/threonine specific protein phosphatases" evidence="5">
    <location>
        <begin position="146"/>
        <end position="151"/>
    </location>
</feature>
<evidence type="ECO:0000256" key="2">
    <source>
        <dbReference type="ARBA" id="ARBA00022723"/>
    </source>
</evidence>
<dbReference type="InterPro" id="IPR004843">
    <property type="entry name" value="Calcineurin-like_PHP"/>
</dbReference>
<keyword evidence="7" id="KW-1185">Reference proteome</keyword>
<dbReference type="Pfam" id="PF00149">
    <property type="entry name" value="Metallophos"/>
    <property type="match status" value="1"/>
</dbReference>
<evidence type="ECO:0000256" key="4">
    <source>
        <dbReference type="RuleBase" id="RU004273"/>
    </source>
</evidence>
<dbReference type="AlphaFoldDB" id="A0A8J6E163"/>
<dbReference type="PANTHER" id="PTHR45668">
    <property type="entry name" value="SERINE/THREONINE-PROTEIN PHOSPHATASE 5-RELATED"/>
    <property type="match status" value="1"/>
</dbReference>
<sequence>MSQRLLDETQSQATPLEAPDKQVKYFSLQWPPTASGVKELVTALIDGQGFALPDIESLVRLIRRARTILDRRSNVVTLDPSEGPIAVIGDLHGQFPDFLRYMVAADEEDAVMLINGDIVDRDPFSLEILAVLLYRLVVDPRKVMINRGNHESGKCTARYGFQREVRARYGSDLVYEESLSLFQSIPIATIVHGTALVVHGGPWNPATVDLQTIQDLDRHVDCPTTGPMADMLWSDPMPTDGTQPSARAAGVMYGPDVSAGVCRQLGVKGIIRSHQVTPEGLSTVHEGLTTTVFSAPGRLPWNRGGVVMIRQTGDGVEAQPLLFKRTQGPDAARTVQCCVM</sequence>
<dbReference type="SMART" id="SM00156">
    <property type="entry name" value="PP2Ac"/>
    <property type="match status" value="1"/>
</dbReference>
<comment type="caution">
    <text evidence="6">The sequence shown here is derived from an EMBL/GenBank/DDBJ whole genome shotgun (WGS) entry which is preliminary data.</text>
</comment>
<accession>A0A8J6E163</accession>
<comment type="cofactor">
    <cofactor evidence="1">
        <name>Mn(2+)</name>
        <dbReference type="ChEBI" id="CHEBI:29035"/>
    </cofactor>
</comment>
<dbReference type="Proteomes" id="UP000717585">
    <property type="component" value="Unassembled WGS sequence"/>
</dbReference>
<dbReference type="GO" id="GO:0046872">
    <property type="term" value="F:metal ion binding"/>
    <property type="evidence" value="ECO:0007669"/>
    <property type="project" value="UniProtKB-KW"/>
</dbReference>